<dbReference type="AlphaFoldDB" id="A0A6I6EVC7"/>
<protein>
    <submittedName>
        <fullName evidence="1">Uncharacterized protein</fullName>
    </submittedName>
</protein>
<keyword evidence="2" id="KW-1185">Reference proteome</keyword>
<dbReference type="Proteomes" id="UP000422764">
    <property type="component" value="Chromosome"/>
</dbReference>
<gene>
    <name evidence="1" type="ORF">GOM49_06970</name>
</gene>
<evidence type="ECO:0000313" key="1">
    <source>
        <dbReference type="EMBL" id="QGU94876.1"/>
    </source>
</evidence>
<reference evidence="1 2" key="1">
    <citation type="submission" date="2019-12" db="EMBL/GenBank/DDBJ databases">
        <title>Genome sequenceing of Clostridium bovifaecis.</title>
        <authorList>
            <person name="Yao Y."/>
        </authorList>
    </citation>
    <scope>NUCLEOTIDE SEQUENCE [LARGE SCALE GENOMIC DNA]</scope>
    <source>
        <strain evidence="1 2">BXX</strain>
    </source>
</reference>
<sequence length="247" mass="28414">MNNLEDNKINEILLMGTDEVTELKEQVWSNIESKLNMDEDELVNIKTKKNNLFTFFKYGSLAAAISIVIMANTEYGHATANKIRQLFEPNKIVSEEIEGMNEKSNVLLKEGSSQYIIYIDEERYTMQNLNGKDIITPKVKAEGYPNVSMEIYQVKNKRPEIVASEIEKSLKGKYTKVNNMEKVKNPIDSIFIYANSGSNWNDVVEKYYFIDNTKGGTFIVKQQLFFEASEGHGVRFDNMIKEFKIVN</sequence>
<name>A0A6I6EVC7_9CLOT</name>
<proteinExistence type="predicted"/>
<organism evidence="1 2">
    <name type="scientific">Clostridium bovifaecis</name>
    <dbReference type="NCBI Taxonomy" id="2184719"/>
    <lineage>
        <taxon>Bacteria</taxon>
        <taxon>Bacillati</taxon>
        <taxon>Bacillota</taxon>
        <taxon>Clostridia</taxon>
        <taxon>Eubacteriales</taxon>
        <taxon>Clostridiaceae</taxon>
        <taxon>Clostridium</taxon>
    </lineage>
</organism>
<accession>A0A6I6EVC7</accession>
<evidence type="ECO:0000313" key="2">
    <source>
        <dbReference type="Proteomes" id="UP000422764"/>
    </source>
</evidence>
<dbReference type="EMBL" id="CP046522">
    <property type="protein sequence ID" value="QGU94876.1"/>
    <property type="molecule type" value="Genomic_DNA"/>
</dbReference>